<protein>
    <submittedName>
        <fullName evidence="9">Peroxiredoxin</fullName>
    </submittedName>
</protein>
<gene>
    <name evidence="9" type="primary">prdx5</name>
    <name evidence="9" type="ORF">DFA_01016</name>
</gene>
<keyword evidence="2 7" id="KW-0575">Peroxidase</keyword>
<dbReference type="CDD" id="cd03013">
    <property type="entry name" value="PRX5_like"/>
    <property type="match status" value="1"/>
</dbReference>
<dbReference type="Pfam" id="PF08534">
    <property type="entry name" value="Redoxin"/>
    <property type="match status" value="1"/>
</dbReference>
<dbReference type="PROSITE" id="PS51352">
    <property type="entry name" value="THIOREDOXIN_2"/>
    <property type="match status" value="1"/>
</dbReference>
<evidence type="ECO:0000313" key="10">
    <source>
        <dbReference type="Proteomes" id="UP000007797"/>
    </source>
</evidence>
<feature type="active site" description="Cysteine sulfenic acid (-SOH) intermediate" evidence="6">
    <location>
        <position position="58"/>
    </location>
</feature>
<dbReference type="GO" id="GO:0008379">
    <property type="term" value="F:thioredoxin peroxidase activity"/>
    <property type="evidence" value="ECO:0007669"/>
    <property type="project" value="InterPro"/>
</dbReference>
<reference evidence="10" key="1">
    <citation type="journal article" date="2011" name="Genome Res.">
        <title>Phylogeny-wide analysis of social amoeba genomes highlights ancient origins for complex intercellular communication.</title>
        <authorList>
            <person name="Heidel A.J."/>
            <person name="Lawal H.M."/>
            <person name="Felder M."/>
            <person name="Schilde C."/>
            <person name="Helps N.R."/>
            <person name="Tunggal B."/>
            <person name="Rivero F."/>
            <person name="John U."/>
            <person name="Schleicher M."/>
            <person name="Eichinger L."/>
            <person name="Platzer M."/>
            <person name="Noegel A.A."/>
            <person name="Schaap P."/>
            <person name="Gloeckner G."/>
        </authorList>
    </citation>
    <scope>NUCLEOTIDE SEQUENCE [LARGE SCALE GENOMIC DNA]</scope>
    <source>
        <strain evidence="10">SH3</strain>
    </source>
</reference>
<dbReference type="GO" id="GO:0005739">
    <property type="term" value="C:mitochondrion"/>
    <property type="evidence" value="ECO:0007669"/>
    <property type="project" value="TreeGrafter"/>
</dbReference>
<dbReference type="OrthoDB" id="1882547at2759"/>
<evidence type="ECO:0000256" key="6">
    <source>
        <dbReference type="PIRSR" id="PIRSR637944-1"/>
    </source>
</evidence>
<comment type="function">
    <text evidence="7">Thiol-specific peroxidase that catalyzes the reduction of hydrogen peroxide and organic hydroperoxides to water and alcohols, respectively. Plays a role in cell protection against oxidative stress by detoxifying peroxides.</text>
</comment>
<dbReference type="Gene3D" id="3.40.30.10">
    <property type="entry name" value="Glutaredoxin"/>
    <property type="match status" value="1"/>
</dbReference>
<accession>F4PV25</accession>
<evidence type="ECO:0000259" key="8">
    <source>
        <dbReference type="PROSITE" id="PS51352"/>
    </source>
</evidence>
<dbReference type="InterPro" id="IPR036249">
    <property type="entry name" value="Thioredoxin-like_sf"/>
</dbReference>
<dbReference type="GO" id="GO:0042744">
    <property type="term" value="P:hydrogen peroxide catabolic process"/>
    <property type="evidence" value="ECO:0007669"/>
    <property type="project" value="TreeGrafter"/>
</dbReference>
<proteinExistence type="inferred from homology"/>
<dbReference type="KEGG" id="dfa:DFA_01016"/>
<dbReference type="GO" id="GO:0034599">
    <property type="term" value="P:cellular response to oxidative stress"/>
    <property type="evidence" value="ECO:0007669"/>
    <property type="project" value="InterPro"/>
</dbReference>
<dbReference type="SUPFAM" id="SSF52833">
    <property type="entry name" value="Thioredoxin-like"/>
    <property type="match status" value="1"/>
</dbReference>
<keyword evidence="3 7" id="KW-0049">Antioxidant</keyword>
<name>F4PV25_CACFS</name>
<sequence>MSIKVGEKVPYDITLWKAVQPLPEDGACPIPTKVQSNTLFEGKKVVLVAVPGAFTPTCSVKHIPGFVEKIDEIKAKGIDAVYCIAVNDGFVMSYWAADQKAGDKVQFFGDGNGDFTKKIGLTKDCTAFGLGIRSERYAIVIHDGIVKSIAVDAGAFGETSVEAVLAKL</sequence>
<evidence type="ECO:0000256" key="3">
    <source>
        <dbReference type="ARBA" id="ARBA00022862"/>
    </source>
</evidence>
<keyword evidence="5 7" id="KW-0676">Redox-active center</keyword>
<dbReference type="PANTHER" id="PTHR10430">
    <property type="entry name" value="PEROXIREDOXIN"/>
    <property type="match status" value="1"/>
</dbReference>
<dbReference type="GO" id="GO:0045454">
    <property type="term" value="P:cell redox homeostasis"/>
    <property type="evidence" value="ECO:0007669"/>
    <property type="project" value="TreeGrafter"/>
</dbReference>
<keyword evidence="4 7" id="KW-0560">Oxidoreductase</keyword>
<dbReference type="FunFam" id="3.40.30.10:FF:000020">
    <property type="entry name" value="Peroxiredoxin"/>
    <property type="match status" value="1"/>
</dbReference>
<dbReference type="AlphaFoldDB" id="F4PV25"/>
<dbReference type="InterPro" id="IPR013740">
    <property type="entry name" value="Redoxin"/>
</dbReference>
<evidence type="ECO:0000256" key="7">
    <source>
        <dbReference type="RuleBase" id="RU366011"/>
    </source>
</evidence>
<dbReference type="OMA" id="SAWGKQH"/>
<evidence type="ECO:0000256" key="1">
    <source>
        <dbReference type="ARBA" id="ARBA00010505"/>
    </source>
</evidence>
<feature type="domain" description="Thioredoxin" evidence="8">
    <location>
        <begin position="16"/>
        <end position="168"/>
    </location>
</feature>
<dbReference type="EMBL" id="GL883010">
    <property type="protein sequence ID" value="EGG21141.1"/>
    <property type="molecule type" value="Genomic_DNA"/>
</dbReference>
<comment type="similarity">
    <text evidence="1 7">Belongs to the peroxiredoxin family. Prx5 subfamily.</text>
</comment>
<dbReference type="PANTHER" id="PTHR10430:SF16">
    <property type="entry name" value="PEROXIREDOXIN-5, MITOCHONDRIAL"/>
    <property type="match status" value="1"/>
</dbReference>
<dbReference type="GeneID" id="14873209"/>
<dbReference type="Proteomes" id="UP000007797">
    <property type="component" value="Unassembled WGS sequence"/>
</dbReference>
<dbReference type="RefSeq" id="XP_004358991.1">
    <property type="nucleotide sequence ID" value="XM_004358934.1"/>
</dbReference>
<dbReference type="STRING" id="1054147.F4PV25"/>
<dbReference type="InterPro" id="IPR037944">
    <property type="entry name" value="PRX5-like"/>
</dbReference>
<evidence type="ECO:0000256" key="4">
    <source>
        <dbReference type="ARBA" id="ARBA00023002"/>
    </source>
</evidence>
<organism evidence="9 10">
    <name type="scientific">Cavenderia fasciculata</name>
    <name type="common">Slime mold</name>
    <name type="synonym">Dictyostelium fasciculatum</name>
    <dbReference type="NCBI Taxonomy" id="261658"/>
    <lineage>
        <taxon>Eukaryota</taxon>
        <taxon>Amoebozoa</taxon>
        <taxon>Evosea</taxon>
        <taxon>Eumycetozoa</taxon>
        <taxon>Dictyostelia</taxon>
        <taxon>Acytosteliales</taxon>
        <taxon>Cavenderiaceae</taxon>
        <taxon>Cavenderia</taxon>
    </lineage>
</organism>
<evidence type="ECO:0000256" key="2">
    <source>
        <dbReference type="ARBA" id="ARBA00022559"/>
    </source>
</evidence>
<evidence type="ECO:0000313" key="9">
    <source>
        <dbReference type="EMBL" id="EGG21141.1"/>
    </source>
</evidence>
<keyword evidence="10" id="KW-1185">Reference proteome</keyword>
<evidence type="ECO:0000256" key="5">
    <source>
        <dbReference type="ARBA" id="ARBA00023284"/>
    </source>
</evidence>
<dbReference type="InterPro" id="IPR013766">
    <property type="entry name" value="Thioredoxin_domain"/>
</dbReference>
<dbReference type="GO" id="GO:0005777">
    <property type="term" value="C:peroxisome"/>
    <property type="evidence" value="ECO:0007669"/>
    <property type="project" value="TreeGrafter"/>
</dbReference>